<evidence type="ECO:0000259" key="1">
    <source>
        <dbReference type="PROSITE" id="PS50106"/>
    </source>
</evidence>
<proteinExistence type="predicted"/>
<organism evidence="2 3">
    <name type="scientific">Dracunculus medinensis</name>
    <name type="common">Guinea worm</name>
    <dbReference type="NCBI Taxonomy" id="318479"/>
    <lineage>
        <taxon>Eukaryota</taxon>
        <taxon>Metazoa</taxon>
        <taxon>Ecdysozoa</taxon>
        <taxon>Nematoda</taxon>
        <taxon>Chromadorea</taxon>
        <taxon>Rhabditida</taxon>
        <taxon>Spirurina</taxon>
        <taxon>Dracunculoidea</taxon>
        <taxon>Dracunculidae</taxon>
        <taxon>Dracunculus</taxon>
    </lineage>
</organism>
<dbReference type="PROSITE" id="PS50106">
    <property type="entry name" value="PDZ"/>
    <property type="match status" value="1"/>
</dbReference>
<reference evidence="3" key="1">
    <citation type="submission" date="2017-02" db="UniProtKB">
        <authorList>
            <consortium name="WormBaseParasite"/>
        </authorList>
    </citation>
    <scope>IDENTIFICATION</scope>
</reference>
<evidence type="ECO:0000313" key="3">
    <source>
        <dbReference type="WBParaSite" id="DME_0000707601-mRNA-1"/>
    </source>
</evidence>
<sequence length="95" mass="10411">LISLDRHGLRTVQVDKLKPGPFGFYIATGLINNRQGIFISRISLPSLTSVLSAGDEIVYIENELVKGRTLEYVQSLLADKTNIKIVLSPANCPSI</sequence>
<dbReference type="PANTHER" id="PTHR14102">
    <property type="entry name" value="PAR-6-RELATED"/>
    <property type="match status" value="1"/>
</dbReference>
<dbReference type="SMART" id="SM00228">
    <property type="entry name" value="PDZ"/>
    <property type="match status" value="1"/>
</dbReference>
<dbReference type="AlphaFoldDB" id="A0A0N4UHN7"/>
<evidence type="ECO:0000313" key="2">
    <source>
        <dbReference type="Proteomes" id="UP000038040"/>
    </source>
</evidence>
<dbReference type="PANTHER" id="PTHR14102:SF14">
    <property type="entry name" value="PROTEIN CBG16414"/>
    <property type="match status" value="1"/>
</dbReference>
<name>A0A0N4UHN7_DRAME</name>
<protein>
    <submittedName>
        <fullName evidence="3">PDZ domain-containing protein</fullName>
    </submittedName>
</protein>
<accession>A0A0N4UHN7</accession>
<dbReference type="InterPro" id="IPR001478">
    <property type="entry name" value="PDZ"/>
</dbReference>
<dbReference type="WBParaSite" id="DME_0000707601-mRNA-1">
    <property type="protein sequence ID" value="DME_0000707601-mRNA-1"/>
    <property type="gene ID" value="DME_0000707601"/>
</dbReference>
<dbReference type="SUPFAM" id="SSF50156">
    <property type="entry name" value="PDZ domain-like"/>
    <property type="match status" value="1"/>
</dbReference>
<dbReference type="Gene3D" id="2.30.42.10">
    <property type="match status" value="1"/>
</dbReference>
<feature type="domain" description="PDZ" evidence="1">
    <location>
        <begin position="11"/>
        <end position="77"/>
    </location>
</feature>
<dbReference type="GO" id="GO:0007098">
    <property type="term" value="P:centrosome cycle"/>
    <property type="evidence" value="ECO:0007669"/>
    <property type="project" value="TreeGrafter"/>
</dbReference>
<dbReference type="InterPro" id="IPR051741">
    <property type="entry name" value="PAR6_homolog"/>
</dbReference>
<dbReference type="Proteomes" id="UP000038040">
    <property type="component" value="Unplaced"/>
</dbReference>
<dbReference type="InterPro" id="IPR036034">
    <property type="entry name" value="PDZ_sf"/>
</dbReference>